<accession>A0A7R8X6F9</accession>
<evidence type="ECO:0000313" key="7">
    <source>
        <dbReference type="Proteomes" id="UP000677054"/>
    </source>
</evidence>
<evidence type="ECO:0000313" key="6">
    <source>
        <dbReference type="EMBL" id="CAD7243770.1"/>
    </source>
</evidence>
<protein>
    <recommendedName>
        <fullName evidence="5">SLC12A transporter C-terminal domain-containing protein</fullName>
    </recommendedName>
</protein>
<dbReference type="GO" id="GO:0055075">
    <property type="term" value="P:potassium ion homeostasis"/>
    <property type="evidence" value="ECO:0007669"/>
    <property type="project" value="TreeGrafter"/>
</dbReference>
<dbReference type="GO" id="GO:0055078">
    <property type="term" value="P:sodium ion homeostasis"/>
    <property type="evidence" value="ECO:0007669"/>
    <property type="project" value="TreeGrafter"/>
</dbReference>
<dbReference type="Proteomes" id="UP000677054">
    <property type="component" value="Unassembled WGS sequence"/>
</dbReference>
<comment type="subcellular location">
    <subcellularLocation>
        <location evidence="1">Membrane</location>
        <topology evidence="1">Multi-pass membrane protein</topology>
    </subcellularLocation>
</comment>
<dbReference type="PANTHER" id="PTHR11827:SF103">
    <property type="entry name" value="SODIUM CHLORIDE COTRANSPORTER 69, ISOFORM E"/>
    <property type="match status" value="1"/>
</dbReference>
<dbReference type="EMBL" id="CAJPEV010000492">
    <property type="protein sequence ID" value="CAG0885838.1"/>
    <property type="molecule type" value="Genomic_DNA"/>
</dbReference>
<gene>
    <name evidence="6" type="ORF">DSTB1V02_LOCUS3683</name>
</gene>
<dbReference type="InterPro" id="IPR004842">
    <property type="entry name" value="SLC12A_fam"/>
</dbReference>
<dbReference type="GO" id="GO:0008511">
    <property type="term" value="F:sodium:potassium:chloride symporter activity"/>
    <property type="evidence" value="ECO:0007669"/>
    <property type="project" value="TreeGrafter"/>
</dbReference>
<dbReference type="AlphaFoldDB" id="A0A7R8X6F9"/>
<dbReference type="GO" id="GO:0016020">
    <property type="term" value="C:membrane"/>
    <property type="evidence" value="ECO:0007669"/>
    <property type="project" value="UniProtKB-SubCell"/>
</dbReference>
<dbReference type="OrthoDB" id="2020542at2759"/>
<dbReference type="EMBL" id="LR900009">
    <property type="protein sequence ID" value="CAD7243770.1"/>
    <property type="molecule type" value="Genomic_DNA"/>
</dbReference>
<dbReference type="InterPro" id="IPR018491">
    <property type="entry name" value="SLC12_C"/>
</dbReference>
<evidence type="ECO:0000256" key="2">
    <source>
        <dbReference type="ARBA" id="ARBA00022692"/>
    </source>
</evidence>
<reference evidence="6" key="1">
    <citation type="submission" date="2020-11" db="EMBL/GenBank/DDBJ databases">
        <authorList>
            <person name="Tran Van P."/>
        </authorList>
    </citation>
    <scope>NUCLEOTIDE SEQUENCE</scope>
</reference>
<keyword evidence="3" id="KW-1133">Transmembrane helix</keyword>
<keyword evidence="7" id="KW-1185">Reference proteome</keyword>
<dbReference type="GO" id="GO:0055064">
    <property type="term" value="P:chloride ion homeostasis"/>
    <property type="evidence" value="ECO:0007669"/>
    <property type="project" value="TreeGrafter"/>
</dbReference>
<feature type="non-terminal residue" evidence="6">
    <location>
        <position position="230"/>
    </location>
</feature>
<evidence type="ECO:0000256" key="3">
    <source>
        <dbReference type="ARBA" id="ARBA00022989"/>
    </source>
</evidence>
<sequence length="230" mass="26090">HRGKATKKHRRGGLTSPGILYRGIGGTVLPDDIVEGLTRFRQPVKKGARIDVWWLYDDGGLTILIPYILTQRRQFSSASLRVFSLASSRGELEYEQRSMAALLSKFRIDCSDVVVIPDVQKKAGDDTRGDFDALIEPFKEKADESRGEGFYIPNEEHLTNKDKTNRQLRLRELLLEHSLDASFVIMTLPMPRKGMVSAPLYMAWLETLTKDMPPFLLVRGNQTSVLTFYS</sequence>
<evidence type="ECO:0000259" key="5">
    <source>
        <dbReference type="Pfam" id="PF03522"/>
    </source>
</evidence>
<keyword evidence="4" id="KW-0472">Membrane</keyword>
<proteinExistence type="predicted"/>
<organism evidence="6">
    <name type="scientific">Darwinula stevensoni</name>
    <dbReference type="NCBI Taxonomy" id="69355"/>
    <lineage>
        <taxon>Eukaryota</taxon>
        <taxon>Metazoa</taxon>
        <taxon>Ecdysozoa</taxon>
        <taxon>Arthropoda</taxon>
        <taxon>Crustacea</taxon>
        <taxon>Oligostraca</taxon>
        <taxon>Ostracoda</taxon>
        <taxon>Podocopa</taxon>
        <taxon>Podocopida</taxon>
        <taxon>Darwinulocopina</taxon>
        <taxon>Darwinuloidea</taxon>
        <taxon>Darwinulidae</taxon>
        <taxon>Darwinula</taxon>
    </lineage>
</organism>
<feature type="domain" description="SLC12A transporter C-terminal" evidence="5">
    <location>
        <begin position="31"/>
        <end position="230"/>
    </location>
</feature>
<name>A0A7R8X6F9_9CRUS</name>
<evidence type="ECO:0000256" key="1">
    <source>
        <dbReference type="ARBA" id="ARBA00004141"/>
    </source>
</evidence>
<dbReference type="GO" id="GO:1990573">
    <property type="term" value="P:potassium ion import across plasma membrane"/>
    <property type="evidence" value="ECO:0007669"/>
    <property type="project" value="TreeGrafter"/>
</dbReference>
<dbReference type="GO" id="GO:0006884">
    <property type="term" value="P:cell volume homeostasis"/>
    <property type="evidence" value="ECO:0007669"/>
    <property type="project" value="TreeGrafter"/>
</dbReference>
<dbReference type="Pfam" id="PF03522">
    <property type="entry name" value="SLC12"/>
    <property type="match status" value="1"/>
</dbReference>
<keyword evidence="2" id="KW-0812">Transmembrane</keyword>
<evidence type="ECO:0000256" key="4">
    <source>
        <dbReference type="ARBA" id="ARBA00023136"/>
    </source>
</evidence>
<dbReference type="PANTHER" id="PTHR11827">
    <property type="entry name" value="SOLUTE CARRIER FAMILY 12, CATION COTRANSPORTERS"/>
    <property type="match status" value="1"/>
</dbReference>